<keyword evidence="1" id="KW-1133">Transmembrane helix</keyword>
<proteinExistence type="predicted"/>
<gene>
    <name evidence="4" type="ORF">SAMN05660337_2309</name>
</gene>
<sequence>MHGNIRIRAIALGIFFGLLICAFTPFNNAYLNATPLAGGHFPLAPFFILAWLTAISALHHRIFRSTPLLTGLELMTMWILTVVVSGIAFTGLARTFFINLTAPFHFASIGNRWKEILQPLLPEALHPTDPKAVETLYNGIKGGSFMSDGELIRAIPWSAWVTPLLWWAAFILLCYFMMLCLTNIFSRQWVENERINFPLLQLPRFMEEALDQGLYGSFLTNKFFLCGLLFCVALHTLNGLHFYIPAVPEVPTLVLAGKYFAKTGLFSGFGKLKIYFYPAFVGFAFLASRQISFSFWFFFLTGGLFYGVLNVAGLNIPASSLGVTFGPTLTRPEETQMIGAYLVFFFFIVWLARQHLQQVLREAFGGKQTKGESEWMSLRFSFWGLIISGCLLVAWCVNFGVPMLMALLVLTAFFIFTVVASKAICQGGIAYFTLTAAPLDGVTAMFGTKFFGAVGIAITAMCQKILFVDLRESLMPSLVHGSKVNEWIKNKKLFLSGIIIVLLAGVVVSFAAMLFVCYKYGIRELHLDWATRTSMTVYDNVVRVIQEPAVASEWVTTFSTVGAVIMFTLVLAYNRLPWWPLHPIGYLTAYSSAMKILWFSFFLGWMFNQLTLRYGGVGLFKRIRYLFFGLIMGDFLMGGAWALYGLWAGQSYQVLPG</sequence>
<feature type="transmembrane region" description="Helical" evidence="1">
    <location>
        <begin position="336"/>
        <end position="352"/>
    </location>
</feature>
<accession>A0A1G9HTQ7</accession>
<feature type="transmembrane region" description="Helical" evidence="1">
    <location>
        <begin position="75"/>
        <end position="97"/>
    </location>
</feature>
<dbReference type="AlphaFoldDB" id="A0A1G9HTQ7"/>
<dbReference type="Proteomes" id="UP000199053">
    <property type="component" value="Unassembled WGS sequence"/>
</dbReference>
<feature type="transmembrane region" description="Helical" evidence="1">
    <location>
        <begin position="554"/>
        <end position="572"/>
    </location>
</feature>
<feature type="transmembrane region" description="Helical" evidence="1">
    <location>
        <begin position="223"/>
        <end position="244"/>
    </location>
</feature>
<feature type="transmembrane region" description="Helical" evidence="1">
    <location>
        <begin position="264"/>
        <end position="286"/>
    </location>
</feature>
<name>A0A1G9HTQ7_9BACT</name>
<dbReference type="InterPro" id="IPR046712">
    <property type="entry name" value="DUF6785"/>
</dbReference>
<feature type="transmembrane region" description="Helical" evidence="1">
    <location>
        <begin position="446"/>
        <end position="467"/>
    </location>
</feature>
<keyword evidence="1" id="KW-0472">Membrane</keyword>
<evidence type="ECO:0000313" key="4">
    <source>
        <dbReference type="EMBL" id="SDL16348.1"/>
    </source>
</evidence>
<dbReference type="RefSeq" id="WP_092161204.1">
    <property type="nucleotide sequence ID" value="NZ_FNGA01000003.1"/>
</dbReference>
<feature type="transmembrane region" description="Helical" evidence="1">
    <location>
        <begin position="493"/>
        <end position="518"/>
    </location>
</feature>
<feature type="transmembrane region" description="Helical" evidence="1">
    <location>
        <begin position="584"/>
        <end position="605"/>
    </location>
</feature>
<reference evidence="5" key="1">
    <citation type="submission" date="2016-10" db="EMBL/GenBank/DDBJ databases">
        <authorList>
            <person name="Varghese N."/>
            <person name="Submissions S."/>
        </authorList>
    </citation>
    <scope>NUCLEOTIDE SEQUENCE [LARGE SCALE GENOMIC DNA]</scope>
    <source>
        <strain evidence="5">DSM 16995</strain>
    </source>
</reference>
<dbReference type="InterPro" id="IPR046711">
    <property type="entry name" value="DUF6784"/>
</dbReference>
<feature type="transmembrane region" description="Helical" evidence="1">
    <location>
        <begin position="625"/>
        <end position="647"/>
    </location>
</feature>
<evidence type="ECO:0000256" key="1">
    <source>
        <dbReference type="SAM" id="Phobius"/>
    </source>
</evidence>
<dbReference type="Pfam" id="PF20580">
    <property type="entry name" value="DUF6784"/>
    <property type="match status" value="1"/>
</dbReference>
<feature type="transmembrane region" description="Helical" evidence="1">
    <location>
        <begin position="293"/>
        <end position="316"/>
    </location>
</feature>
<dbReference type="OrthoDB" id="5428060at2"/>
<keyword evidence="1" id="KW-0812">Transmembrane</keyword>
<feature type="transmembrane region" description="Helical" evidence="1">
    <location>
        <begin position="7"/>
        <end position="26"/>
    </location>
</feature>
<dbReference type="Pfam" id="PF20581">
    <property type="entry name" value="DUF6785"/>
    <property type="match status" value="1"/>
</dbReference>
<evidence type="ECO:0000259" key="2">
    <source>
        <dbReference type="Pfam" id="PF20580"/>
    </source>
</evidence>
<feature type="domain" description="DUF6784" evidence="2">
    <location>
        <begin position="557"/>
        <end position="655"/>
    </location>
</feature>
<evidence type="ECO:0000313" key="5">
    <source>
        <dbReference type="Proteomes" id="UP000199053"/>
    </source>
</evidence>
<feature type="transmembrane region" description="Helical" evidence="1">
    <location>
        <begin position="164"/>
        <end position="185"/>
    </location>
</feature>
<feature type="transmembrane region" description="Helical" evidence="1">
    <location>
        <begin position="407"/>
        <end position="434"/>
    </location>
</feature>
<feature type="transmembrane region" description="Helical" evidence="1">
    <location>
        <begin position="380"/>
        <end position="401"/>
    </location>
</feature>
<feature type="domain" description="DUF6785" evidence="3">
    <location>
        <begin position="6"/>
        <end position="521"/>
    </location>
</feature>
<dbReference type="EMBL" id="FNGA01000003">
    <property type="protein sequence ID" value="SDL16348.1"/>
    <property type="molecule type" value="Genomic_DNA"/>
</dbReference>
<feature type="transmembrane region" description="Helical" evidence="1">
    <location>
        <begin position="46"/>
        <end position="63"/>
    </location>
</feature>
<evidence type="ECO:0000259" key="3">
    <source>
        <dbReference type="Pfam" id="PF20581"/>
    </source>
</evidence>
<keyword evidence="5" id="KW-1185">Reference proteome</keyword>
<protein>
    <submittedName>
        <fullName evidence="4">Uncharacterized protein</fullName>
    </submittedName>
</protein>
<organism evidence="4 5">
    <name type="scientific">Maridesulfovibrio ferrireducens</name>
    <dbReference type="NCBI Taxonomy" id="246191"/>
    <lineage>
        <taxon>Bacteria</taxon>
        <taxon>Pseudomonadati</taxon>
        <taxon>Thermodesulfobacteriota</taxon>
        <taxon>Desulfovibrionia</taxon>
        <taxon>Desulfovibrionales</taxon>
        <taxon>Desulfovibrionaceae</taxon>
        <taxon>Maridesulfovibrio</taxon>
    </lineage>
</organism>
<dbReference type="STRING" id="246191.SAMN05660337_2309"/>